<organism evidence="10 11">
    <name type="scientific">Clostridium fermenticellae</name>
    <dbReference type="NCBI Taxonomy" id="2068654"/>
    <lineage>
        <taxon>Bacteria</taxon>
        <taxon>Bacillati</taxon>
        <taxon>Bacillota</taxon>
        <taxon>Clostridia</taxon>
        <taxon>Eubacteriales</taxon>
        <taxon>Clostridiaceae</taxon>
        <taxon>Clostridium</taxon>
    </lineage>
</organism>
<dbReference type="AlphaFoldDB" id="A0A386H3A7"/>
<evidence type="ECO:0000259" key="9">
    <source>
        <dbReference type="PROSITE" id="PS50109"/>
    </source>
</evidence>
<sequence length="425" mass="49075">MKENIFTLILMAIVVSLSGELKFYPFHSTFQISFGVPIFFLFLLMIRKTPRVLLGLIVGLSVFGFRFTLDILTKPGFGFYHNLLFNLPTFFYYFTYALMFTLTKVNKTKIHPLWIGFLSIIIETSSSIVELTFRYFLLNDMITISIVIEVFLIAIIRSFFALGFFYAIKLHEVELKNIEQKKQNEHMILLISNLYEESMQLHKTLKQSESITRDCYNLYENLNNNDVIYDPKDLSQKLLYITGQIHEIKKDNQRIYAGLSKMIMSENYTDYISIDKISYIVVNTNKKYAESLDKQIEFILEINDSFPELHVYTILSIMNNLISNSIESIKDKGCIKLLINKFKNNVEITISDTGSGIPQKKNKLIFKPGYTTKYDISGKPSTGMGLPYVNQVVNNLNGSINLKSNKSKFKTIFTVKLPISSLIKK</sequence>
<feature type="transmembrane region" description="Helical" evidence="8">
    <location>
        <begin position="113"/>
        <end position="136"/>
    </location>
</feature>
<dbReference type="EC" id="2.7.13.3" evidence="2"/>
<feature type="transmembrane region" description="Helical" evidence="8">
    <location>
        <begin position="79"/>
        <end position="101"/>
    </location>
</feature>
<keyword evidence="8" id="KW-0472">Membrane</keyword>
<evidence type="ECO:0000256" key="7">
    <source>
        <dbReference type="ARBA" id="ARBA00023012"/>
    </source>
</evidence>
<keyword evidence="5" id="KW-0418">Kinase</keyword>
<dbReference type="PANTHER" id="PTHR43065">
    <property type="entry name" value="SENSOR HISTIDINE KINASE"/>
    <property type="match status" value="1"/>
</dbReference>
<evidence type="ECO:0000256" key="5">
    <source>
        <dbReference type="ARBA" id="ARBA00022777"/>
    </source>
</evidence>
<dbReference type="OrthoDB" id="1791938at2"/>
<evidence type="ECO:0000256" key="4">
    <source>
        <dbReference type="ARBA" id="ARBA00022741"/>
    </source>
</evidence>
<keyword evidence="11" id="KW-1185">Reference proteome</keyword>
<name>A0A386H3A7_9CLOT</name>
<dbReference type="InterPro" id="IPR004358">
    <property type="entry name" value="Sig_transdc_His_kin-like_C"/>
</dbReference>
<feature type="domain" description="Histidine kinase" evidence="9">
    <location>
        <begin position="314"/>
        <end position="421"/>
    </location>
</feature>
<evidence type="ECO:0000256" key="3">
    <source>
        <dbReference type="ARBA" id="ARBA00022679"/>
    </source>
</evidence>
<keyword evidence="7" id="KW-0902">Two-component regulatory system</keyword>
<evidence type="ECO:0000256" key="1">
    <source>
        <dbReference type="ARBA" id="ARBA00000085"/>
    </source>
</evidence>
<keyword evidence="3" id="KW-0808">Transferase</keyword>
<feature type="transmembrane region" description="Helical" evidence="8">
    <location>
        <begin position="28"/>
        <end position="46"/>
    </location>
</feature>
<dbReference type="Gene3D" id="3.30.565.10">
    <property type="entry name" value="Histidine kinase-like ATPase, C-terminal domain"/>
    <property type="match status" value="1"/>
</dbReference>
<reference evidence="10 11" key="1">
    <citation type="journal article" date="2019" name="Int. J. Syst. Evol. Microbiol.">
        <title>Clostridium fermenticellae sp. nov., isolated from the mud in a fermentation cellar for the production of the Chinese liquor, baijiu.</title>
        <authorList>
            <person name="Xu P.X."/>
            <person name="Chai L.J."/>
            <person name="Qiu T."/>
            <person name="Zhang X.J."/>
            <person name="Lu Z.M."/>
            <person name="Xiao C."/>
            <person name="Wang S.T."/>
            <person name="Shen C.H."/>
            <person name="Shi J.S."/>
            <person name="Xu Z.H."/>
        </authorList>
    </citation>
    <scope>NUCLEOTIDE SEQUENCE [LARGE SCALE GENOMIC DNA]</scope>
    <source>
        <strain evidence="10 11">JN500901</strain>
    </source>
</reference>
<keyword evidence="8" id="KW-1133">Transmembrane helix</keyword>
<gene>
    <name evidence="10" type="ORF">D4Z93_05380</name>
</gene>
<dbReference type="GO" id="GO:0000160">
    <property type="term" value="P:phosphorelay signal transduction system"/>
    <property type="evidence" value="ECO:0007669"/>
    <property type="project" value="UniProtKB-KW"/>
</dbReference>
<evidence type="ECO:0000256" key="8">
    <source>
        <dbReference type="SAM" id="Phobius"/>
    </source>
</evidence>
<feature type="transmembrane region" description="Helical" evidence="8">
    <location>
        <begin position="142"/>
        <end position="168"/>
    </location>
</feature>
<evidence type="ECO:0000313" key="11">
    <source>
        <dbReference type="Proteomes" id="UP000266301"/>
    </source>
</evidence>
<dbReference type="PRINTS" id="PR00344">
    <property type="entry name" value="BCTRLSENSOR"/>
</dbReference>
<dbReference type="RefSeq" id="WP_119971048.1">
    <property type="nucleotide sequence ID" value="NZ_CP032416.1"/>
</dbReference>
<dbReference type="CDD" id="cd00075">
    <property type="entry name" value="HATPase"/>
    <property type="match status" value="1"/>
</dbReference>
<dbReference type="KEGG" id="cfer:D4Z93_05380"/>
<protein>
    <recommendedName>
        <fullName evidence="2">histidine kinase</fullName>
        <ecNumber evidence="2">2.7.13.3</ecNumber>
    </recommendedName>
</protein>
<proteinExistence type="predicted"/>
<comment type="catalytic activity">
    <reaction evidence="1">
        <text>ATP + protein L-histidine = ADP + protein N-phospho-L-histidine.</text>
        <dbReference type="EC" id="2.7.13.3"/>
    </reaction>
</comment>
<evidence type="ECO:0000256" key="2">
    <source>
        <dbReference type="ARBA" id="ARBA00012438"/>
    </source>
</evidence>
<dbReference type="Pfam" id="PF02518">
    <property type="entry name" value="HATPase_c"/>
    <property type="match status" value="1"/>
</dbReference>
<dbReference type="Proteomes" id="UP000266301">
    <property type="component" value="Chromosome"/>
</dbReference>
<dbReference type="GO" id="GO:0004673">
    <property type="term" value="F:protein histidine kinase activity"/>
    <property type="evidence" value="ECO:0007669"/>
    <property type="project" value="UniProtKB-EC"/>
</dbReference>
<dbReference type="SUPFAM" id="SSF55874">
    <property type="entry name" value="ATPase domain of HSP90 chaperone/DNA topoisomerase II/histidine kinase"/>
    <property type="match status" value="1"/>
</dbReference>
<keyword evidence="8" id="KW-0812">Transmembrane</keyword>
<dbReference type="InterPro" id="IPR036890">
    <property type="entry name" value="HATPase_C_sf"/>
</dbReference>
<dbReference type="PANTHER" id="PTHR43065:SF46">
    <property type="entry name" value="C4-DICARBOXYLATE TRANSPORT SENSOR PROTEIN DCTB"/>
    <property type="match status" value="1"/>
</dbReference>
<dbReference type="SMART" id="SM00387">
    <property type="entry name" value="HATPase_c"/>
    <property type="match status" value="1"/>
</dbReference>
<accession>A0A386H3A7</accession>
<dbReference type="PROSITE" id="PS50109">
    <property type="entry name" value="HIS_KIN"/>
    <property type="match status" value="1"/>
</dbReference>
<keyword evidence="6 10" id="KW-0067">ATP-binding</keyword>
<dbReference type="InterPro" id="IPR005467">
    <property type="entry name" value="His_kinase_dom"/>
</dbReference>
<feature type="transmembrane region" description="Helical" evidence="8">
    <location>
        <begin position="53"/>
        <end position="73"/>
    </location>
</feature>
<evidence type="ECO:0000313" key="10">
    <source>
        <dbReference type="EMBL" id="AYD39975.1"/>
    </source>
</evidence>
<dbReference type="GO" id="GO:0005524">
    <property type="term" value="F:ATP binding"/>
    <property type="evidence" value="ECO:0007669"/>
    <property type="project" value="UniProtKB-KW"/>
</dbReference>
<dbReference type="InterPro" id="IPR003594">
    <property type="entry name" value="HATPase_dom"/>
</dbReference>
<dbReference type="EMBL" id="CP032416">
    <property type="protein sequence ID" value="AYD39975.1"/>
    <property type="molecule type" value="Genomic_DNA"/>
</dbReference>
<evidence type="ECO:0000256" key="6">
    <source>
        <dbReference type="ARBA" id="ARBA00022840"/>
    </source>
</evidence>
<keyword evidence="4" id="KW-0547">Nucleotide-binding</keyword>